<comment type="cofactor">
    <cofactor evidence="12">
        <name>Mn(2+)</name>
        <dbReference type="ChEBI" id="CHEBI:29035"/>
    </cofactor>
    <cofactor evidence="12">
        <name>Mg(2+)</name>
        <dbReference type="ChEBI" id="CHEBI:18420"/>
    </cofactor>
    <text evidence="12">Manganese or magnesium. Binds 1 divalent metal ion per monomer in the absence of substrate. May bind a second metal ion after substrate binding.</text>
</comment>
<comment type="subcellular location">
    <subcellularLocation>
        <location evidence="4">Cytoplasm</location>
    </subcellularLocation>
</comment>
<dbReference type="InterPro" id="IPR012337">
    <property type="entry name" value="RNaseH-like_sf"/>
</dbReference>
<dbReference type="GO" id="GO:0005737">
    <property type="term" value="C:cytoplasm"/>
    <property type="evidence" value="ECO:0007669"/>
    <property type="project" value="UniProtKB-SubCell"/>
</dbReference>
<dbReference type="Pfam" id="PF01351">
    <property type="entry name" value="RNase_HII"/>
    <property type="match status" value="2"/>
</dbReference>
<dbReference type="EC" id="3.1.26.4" evidence="13"/>
<name>A0A1L7RIH5_9ACTO</name>
<dbReference type="GO" id="GO:0003723">
    <property type="term" value="F:RNA binding"/>
    <property type="evidence" value="ECO:0007669"/>
    <property type="project" value="UniProtKB-UniRule"/>
</dbReference>
<dbReference type="GO" id="GO:0004523">
    <property type="term" value="F:RNA-DNA hybrid ribonuclease activity"/>
    <property type="evidence" value="ECO:0007669"/>
    <property type="project" value="UniProtKB-UniRule"/>
</dbReference>
<reference evidence="15" key="1">
    <citation type="submission" date="2014-07" db="EMBL/GenBank/DDBJ databases">
        <authorList>
            <person name="Zhang J.E."/>
            <person name="Yang H."/>
            <person name="Guo J."/>
            <person name="Deng Z."/>
            <person name="Luo H."/>
            <person name="Luo M."/>
            <person name="Zhao B."/>
        </authorList>
    </citation>
    <scope>NUCLEOTIDE SEQUENCE</scope>
    <source>
        <strain evidence="15">AM4</strain>
    </source>
</reference>
<gene>
    <name evidence="15" type="ORF">AAM4_1754</name>
</gene>
<dbReference type="AlphaFoldDB" id="A0A1L7RIH5"/>
<dbReference type="GO" id="GO:0046872">
    <property type="term" value="F:metal ion binding"/>
    <property type="evidence" value="ECO:0007669"/>
    <property type="project" value="UniProtKB-KW"/>
</dbReference>
<comment type="catalytic activity">
    <reaction evidence="1 12 13">
        <text>Endonucleolytic cleavage to 5'-phosphomonoester.</text>
        <dbReference type="EC" id="3.1.26.4"/>
    </reaction>
</comment>
<evidence type="ECO:0000256" key="12">
    <source>
        <dbReference type="PROSITE-ProRule" id="PRU01319"/>
    </source>
</evidence>
<feature type="domain" description="RNase H type-2" evidence="14">
    <location>
        <begin position="21"/>
        <end position="261"/>
    </location>
</feature>
<dbReference type="SUPFAM" id="SSF53098">
    <property type="entry name" value="Ribonuclease H-like"/>
    <property type="match status" value="1"/>
</dbReference>
<keyword evidence="8 12" id="KW-0479">Metal-binding</keyword>
<dbReference type="RefSeq" id="WP_425306117.1">
    <property type="nucleotide sequence ID" value="NZ_LK995515.1"/>
</dbReference>
<dbReference type="Gene3D" id="3.30.420.10">
    <property type="entry name" value="Ribonuclease H-like superfamily/Ribonuclease H"/>
    <property type="match status" value="1"/>
</dbReference>
<dbReference type="PROSITE" id="PS51975">
    <property type="entry name" value="RNASE_H_2"/>
    <property type="match status" value="1"/>
</dbReference>
<keyword evidence="7 12" id="KW-0540">Nuclease</keyword>
<evidence type="ECO:0000313" key="15">
    <source>
        <dbReference type="EMBL" id="CED91586.1"/>
    </source>
</evidence>
<keyword evidence="9 12" id="KW-0255">Endonuclease</keyword>
<dbReference type="PANTHER" id="PTHR10954">
    <property type="entry name" value="RIBONUCLEASE H2 SUBUNIT A"/>
    <property type="match status" value="1"/>
</dbReference>
<dbReference type="GO" id="GO:0006298">
    <property type="term" value="P:mismatch repair"/>
    <property type="evidence" value="ECO:0007669"/>
    <property type="project" value="TreeGrafter"/>
</dbReference>
<keyword evidence="11" id="KW-0464">Manganese</keyword>
<accession>A0A1L7RIH5</accession>
<feature type="binding site" evidence="12">
    <location>
        <position position="27"/>
    </location>
    <ligand>
        <name>a divalent metal cation</name>
        <dbReference type="ChEBI" id="CHEBI:60240"/>
    </ligand>
</feature>
<dbReference type="EMBL" id="LK995515">
    <property type="protein sequence ID" value="CED91586.1"/>
    <property type="molecule type" value="Genomic_DNA"/>
</dbReference>
<evidence type="ECO:0000256" key="11">
    <source>
        <dbReference type="ARBA" id="ARBA00023211"/>
    </source>
</evidence>
<dbReference type="GO" id="GO:0032299">
    <property type="term" value="C:ribonuclease H2 complex"/>
    <property type="evidence" value="ECO:0007669"/>
    <property type="project" value="TreeGrafter"/>
</dbReference>
<dbReference type="PANTHER" id="PTHR10954:SF18">
    <property type="entry name" value="RIBONUCLEASE HII"/>
    <property type="match status" value="1"/>
</dbReference>
<evidence type="ECO:0000256" key="6">
    <source>
        <dbReference type="ARBA" id="ARBA00022490"/>
    </source>
</evidence>
<protein>
    <recommendedName>
        <fullName evidence="13">Ribonuclease</fullName>
        <ecNumber evidence="13">3.1.26.4</ecNumber>
    </recommendedName>
</protein>
<keyword evidence="10 12" id="KW-0378">Hydrolase</keyword>
<proteinExistence type="inferred from homology"/>
<dbReference type="CDD" id="cd07182">
    <property type="entry name" value="RNase_HII_bacteria_HII_like"/>
    <property type="match status" value="1"/>
</dbReference>
<evidence type="ECO:0000256" key="4">
    <source>
        <dbReference type="ARBA" id="ARBA00004496"/>
    </source>
</evidence>
<organism evidence="15">
    <name type="scientific">Actinomyces succiniciruminis</name>
    <dbReference type="NCBI Taxonomy" id="1522002"/>
    <lineage>
        <taxon>Bacteria</taxon>
        <taxon>Bacillati</taxon>
        <taxon>Actinomycetota</taxon>
        <taxon>Actinomycetes</taxon>
        <taxon>Actinomycetales</taxon>
        <taxon>Actinomycetaceae</taxon>
        <taxon>Actinomyces</taxon>
    </lineage>
</organism>
<evidence type="ECO:0000256" key="13">
    <source>
        <dbReference type="RuleBase" id="RU003515"/>
    </source>
</evidence>
<dbReference type="InterPro" id="IPR036397">
    <property type="entry name" value="RNaseH_sf"/>
</dbReference>
<keyword evidence="6" id="KW-0963">Cytoplasm</keyword>
<evidence type="ECO:0000256" key="9">
    <source>
        <dbReference type="ARBA" id="ARBA00022759"/>
    </source>
</evidence>
<comment type="function">
    <text evidence="3 13">Endonuclease that specifically degrades the RNA of RNA-DNA hybrids.</text>
</comment>
<evidence type="ECO:0000256" key="8">
    <source>
        <dbReference type="ARBA" id="ARBA00022723"/>
    </source>
</evidence>
<evidence type="ECO:0000256" key="7">
    <source>
        <dbReference type="ARBA" id="ARBA00022722"/>
    </source>
</evidence>
<evidence type="ECO:0000256" key="10">
    <source>
        <dbReference type="ARBA" id="ARBA00022801"/>
    </source>
</evidence>
<evidence type="ECO:0000256" key="1">
    <source>
        <dbReference type="ARBA" id="ARBA00000077"/>
    </source>
</evidence>
<dbReference type="InterPro" id="IPR022898">
    <property type="entry name" value="RNase_HII"/>
</dbReference>
<comment type="cofactor">
    <cofactor evidence="2">
        <name>Mg(2+)</name>
        <dbReference type="ChEBI" id="CHEBI:18420"/>
    </cofactor>
</comment>
<dbReference type="InterPro" id="IPR001352">
    <property type="entry name" value="RNase_HII/HIII"/>
</dbReference>
<feature type="binding site" evidence="12">
    <location>
        <position position="125"/>
    </location>
    <ligand>
        <name>a divalent metal cation</name>
        <dbReference type="ChEBI" id="CHEBI:60240"/>
    </ligand>
</feature>
<evidence type="ECO:0000256" key="3">
    <source>
        <dbReference type="ARBA" id="ARBA00004065"/>
    </source>
</evidence>
<evidence type="ECO:0000256" key="5">
    <source>
        <dbReference type="ARBA" id="ARBA00007383"/>
    </source>
</evidence>
<sequence>MTRARILPDRALEERLLVRYPLVGGMDEVGRGSLAGPVSVGLAVVSRATPAAFPSGLADSKQLTPRRREALVEPCRAWVVDHAVGHAAPAEIDALGIIGALRLAGQRALAEVAVRGHLPGAIILDGTMNWLRPPTGPVPADAAEQTTVPAAVAPVGQAASVAVAPAARPIPSVYTSVKADAHCAVVAAASVLAKVERDALMTALPDPGYDWVRNKGYTSPAHIEGLARLGASDQHRRSWHLPGLDRFTARAAGADPAPLRASAPVQAPTRTVAVADAPAGPAAGRDAHWA</sequence>
<dbReference type="GO" id="GO:0043137">
    <property type="term" value="P:DNA replication, removal of RNA primer"/>
    <property type="evidence" value="ECO:0007669"/>
    <property type="project" value="TreeGrafter"/>
</dbReference>
<evidence type="ECO:0000259" key="14">
    <source>
        <dbReference type="PROSITE" id="PS51975"/>
    </source>
</evidence>
<comment type="similarity">
    <text evidence="5 13">Belongs to the RNase HII family.</text>
</comment>
<dbReference type="NCBIfam" id="NF000595">
    <property type="entry name" value="PRK00015.1-3"/>
    <property type="match status" value="1"/>
</dbReference>
<feature type="binding site" evidence="12">
    <location>
        <position position="28"/>
    </location>
    <ligand>
        <name>a divalent metal cation</name>
        <dbReference type="ChEBI" id="CHEBI:60240"/>
    </ligand>
</feature>
<dbReference type="InterPro" id="IPR024567">
    <property type="entry name" value="RNase_HII/HIII_dom"/>
</dbReference>
<evidence type="ECO:0000256" key="2">
    <source>
        <dbReference type="ARBA" id="ARBA00001946"/>
    </source>
</evidence>